<keyword evidence="3" id="KW-1185">Reference proteome</keyword>
<reference evidence="2 3" key="1">
    <citation type="submission" date="2024-03" db="EMBL/GenBank/DDBJ databases">
        <title>Novel Streptomyces species of biotechnological and ecological value are a feature of Machair soil.</title>
        <authorList>
            <person name="Prole J.R."/>
            <person name="Goodfellow M."/>
            <person name="Allenby N."/>
            <person name="Ward A.C."/>
        </authorList>
    </citation>
    <scope>NUCLEOTIDE SEQUENCE [LARGE SCALE GENOMIC DNA]</scope>
    <source>
        <strain evidence="2 3">MS1.HAVA.3</strain>
    </source>
</reference>
<evidence type="ECO:0000313" key="3">
    <source>
        <dbReference type="Proteomes" id="UP001382904"/>
    </source>
</evidence>
<feature type="compositionally biased region" description="Polar residues" evidence="1">
    <location>
        <begin position="1"/>
        <end position="10"/>
    </location>
</feature>
<evidence type="ECO:0000256" key="1">
    <source>
        <dbReference type="SAM" id="MobiDB-lite"/>
    </source>
</evidence>
<dbReference type="EMBL" id="JBBKAM010000002">
    <property type="protein sequence ID" value="MEJ8644300.1"/>
    <property type="molecule type" value="Genomic_DNA"/>
</dbReference>
<protein>
    <submittedName>
        <fullName evidence="2">Uncharacterized protein</fullName>
    </submittedName>
</protein>
<proteinExistence type="predicted"/>
<evidence type="ECO:0000313" key="2">
    <source>
        <dbReference type="EMBL" id="MEJ8644300.1"/>
    </source>
</evidence>
<sequence length="60" mass="6345">MVSRSWSPYSDDSGAARPSLAAEPVVSRVDIDDLVFSAAELLQAALGLTLTRRGIPTEGK</sequence>
<name>A0ABU8U9E8_9ACTN</name>
<dbReference type="Proteomes" id="UP001382904">
    <property type="component" value="Unassembled WGS sequence"/>
</dbReference>
<accession>A0ABU8U9E8</accession>
<feature type="region of interest" description="Disordered" evidence="1">
    <location>
        <begin position="1"/>
        <end position="21"/>
    </location>
</feature>
<gene>
    <name evidence="2" type="ORF">WKI68_29190</name>
</gene>
<comment type="caution">
    <text evidence="2">The sequence shown here is derived from an EMBL/GenBank/DDBJ whole genome shotgun (WGS) entry which is preliminary data.</text>
</comment>
<organism evidence="2 3">
    <name type="scientific">Streptomyces caledonius</name>
    <dbReference type="NCBI Taxonomy" id="3134107"/>
    <lineage>
        <taxon>Bacteria</taxon>
        <taxon>Bacillati</taxon>
        <taxon>Actinomycetota</taxon>
        <taxon>Actinomycetes</taxon>
        <taxon>Kitasatosporales</taxon>
        <taxon>Streptomycetaceae</taxon>
        <taxon>Streptomyces</taxon>
    </lineage>
</organism>